<dbReference type="Proteomes" id="UP000016860">
    <property type="component" value="Unassembled WGS sequence"/>
</dbReference>
<evidence type="ECO:0000256" key="1">
    <source>
        <dbReference type="SAM" id="MobiDB-lite"/>
    </source>
</evidence>
<dbReference type="RefSeq" id="WP_020815182.1">
    <property type="nucleotide sequence ID" value="NZ_ATAY01000026.1"/>
</dbReference>
<accession>U4R3R7</accession>
<proteinExistence type="predicted"/>
<feature type="compositionally biased region" description="Pro residues" evidence="1">
    <location>
        <begin position="109"/>
        <end position="118"/>
    </location>
</feature>
<name>U4R3R7_9FIRM</name>
<gene>
    <name evidence="3" type="ORF">L323_08145</name>
</gene>
<reference evidence="3 4" key="1">
    <citation type="journal article" date="2013" name="Genome Announc.">
        <title>Draft Genome Sequence of the Cellulolytic Bacterium Clostridium papyrosolvens C7 (ATCC 700395).</title>
        <authorList>
            <person name="Zepeda V."/>
            <person name="Dassa B."/>
            <person name="Borovok I."/>
            <person name="Lamed R."/>
            <person name="Bayer E.A."/>
            <person name="Cate J.H."/>
        </authorList>
    </citation>
    <scope>NUCLEOTIDE SEQUENCE [LARGE SCALE GENOMIC DNA]</scope>
    <source>
        <strain evidence="3 4">C7</strain>
    </source>
</reference>
<keyword evidence="2" id="KW-1133">Transmembrane helix</keyword>
<keyword evidence="2" id="KW-0472">Membrane</keyword>
<dbReference type="PATRIC" id="fig|1330534.3.peg.1628"/>
<evidence type="ECO:0000313" key="4">
    <source>
        <dbReference type="Proteomes" id="UP000016860"/>
    </source>
</evidence>
<evidence type="ECO:0000313" key="3">
    <source>
        <dbReference type="EMBL" id="EPR12473.1"/>
    </source>
</evidence>
<dbReference type="AlphaFoldDB" id="U4R3R7"/>
<comment type="caution">
    <text evidence="3">The sequence shown here is derived from an EMBL/GenBank/DDBJ whole genome shotgun (WGS) entry which is preliminary data.</text>
</comment>
<protein>
    <submittedName>
        <fullName evidence="3">Uncharacterized protein</fullName>
    </submittedName>
</protein>
<dbReference type="STRING" id="1330534.L323_08145"/>
<feature type="region of interest" description="Disordered" evidence="1">
    <location>
        <begin position="99"/>
        <end position="118"/>
    </location>
</feature>
<sequence>MREVILNNLVTIMISIACIIYIAYLVIKHRWTKLREIAYKLIRQAETTITGTKKGQERFEQVISQLYIIIPPWLRFFITKSFLEEKLQEWFELIKDSLDDGKINNSTQPPKPPDTILK</sequence>
<dbReference type="EMBL" id="ATAY01000026">
    <property type="protein sequence ID" value="EPR12473.1"/>
    <property type="molecule type" value="Genomic_DNA"/>
</dbReference>
<dbReference type="PROSITE" id="PS51257">
    <property type="entry name" value="PROKAR_LIPOPROTEIN"/>
    <property type="match status" value="1"/>
</dbReference>
<dbReference type="OrthoDB" id="1955041at2"/>
<keyword evidence="2" id="KW-0812">Transmembrane</keyword>
<organism evidence="3 4">
    <name type="scientific">Ruminiclostridium papyrosolvens C7</name>
    <dbReference type="NCBI Taxonomy" id="1330534"/>
    <lineage>
        <taxon>Bacteria</taxon>
        <taxon>Bacillati</taxon>
        <taxon>Bacillota</taxon>
        <taxon>Clostridia</taxon>
        <taxon>Eubacteriales</taxon>
        <taxon>Oscillospiraceae</taxon>
        <taxon>Ruminiclostridium</taxon>
    </lineage>
</organism>
<feature type="transmembrane region" description="Helical" evidence="2">
    <location>
        <begin position="6"/>
        <end position="27"/>
    </location>
</feature>
<evidence type="ECO:0000256" key="2">
    <source>
        <dbReference type="SAM" id="Phobius"/>
    </source>
</evidence>